<dbReference type="GO" id="GO:0008270">
    <property type="term" value="F:zinc ion binding"/>
    <property type="evidence" value="ECO:0007669"/>
    <property type="project" value="UniProtKB-KW"/>
</dbReference>
<dbReference type="Gene3D" id="2.120.10.30">
    <property type="entry name" value="TolB, C-terminal domain"/>
    <property type="match status" value="1"/>
</dbReference>
<dbReference type="SUPFAM" id="SSF101898">
    <property type="entry name" value="NHL repeat"/>
    <property type="match status" value="1"/>
</dbReference>
<evidence type="ECO:0000256" key="4">
    <source>
        <dbReference type="SAM" id="Coils"/>
    </source>
</evidence>
<protein>
    <recommendedName>
        <fullName evidence="5">B box-type domain-containing protein</fullName>
    </recommendedName>
</protein>
<gene>
    <name evidence="6" type="ORF">MCOR_30145</name>
</gene>
<dbReference type="PANTHER" id="PTHR25462">
    <property type="entry name" value="BONUS, ISOFORM C-RELATED"/>
    <property type="match status" value="1"/>
</dbReference>
<dbReference type="GO" id="GO:0060340">
    <property type="term" value="P:positive regulation of type I interferon-mediated signaling pathway"/>
    <property type="evidence" value="ECO:0007669"/>
    <property type="project" value="TreeGrafter"/>
</dbReference>
<proteinExistence type="predicted"/>
<keyword evidence="4" id="KW-0175">Coiled coil</keyword>
<dbReference type="InterPro" id="IPR047153">
    <property type="entry name" value="TRIM45/56/19-like"/>
</dbReference>
<dbReference type="Gene3D" id="3.30.160.60">
    <property type="entry name" value="Classic Zinc Finger"/>
    <property type="match status" value="1"/>
</dbReference>
<dbReference type="GO" id="GO:0005654">
    <property type="term" value="C:nucleoplasm"/>
    <property type="evidence" value="ECO:0007669"/>
    <property type="project" value="TreeGrafter"/>
</dbReference>
<dbReference type="SUPFAM" id="SSF57845">
    <property type="entry name" value="B-box zinc-binding domain"/>
    <property type="match status" value="1"/>
</dbReference>
<dbReference type="Proteomes" id="UP000507470">
    <property type="component" value="Unassembled WGS sequence"/>
</dbReference>
<feature type="repeat" description="NHL" evidence="3">
    <location>
        <begin position="490"/>
        <end position="520"/>
    </location>
</feature>
<dbReference type="PANTHER" id="PTHR25462:SF299">
    <property type="entry name" value="E3 UBIQUITIN-PROTEIN LIGASE TRIM56"/>
    <property type="match status" value="1"/>
</dbReference>
<dbReference type="AlphaFoldDB" id="A0A6J8CHB0"/>
<dbReference type="EMBL" id="CACVKT020005512">
    <property type="protein sequence ID" value="CAC5395475.1"/>
    <property type="molecule type" value="Genomic_DNA"/>
</dbReference>
<feature type="coiled-coil region" evidence="4">
    <location>
        <begin position="130"/>
        <end position="218"/>
    </location>
</feature>
<dbReference type="PROSITE" id="PS50119">
    <property type="entry name" value="ZF_BBOX"/>
    <property type="match status" value="1"/>
</dbReference>
<dbReference type="CDD" id="cd19757">
    <property type="entry name" value="Bbox1"/>
    <property type="match status" value="1"/>
</dbReference>
<evidence type="ECO:0000259" key="5">
    <source>
        <dbReference type="PROSITE" id="PS50119"/>
    </source>
</evidence>
<sequence length="567" mass="64457">MASNWTVCGVCDSLEITKPSDVWCSECDEGLCAECDKHHAVSKASRAHSTIPITVYDKLPPNILKIAHTCSKHNEKLQIYCRKHDCPCCRRCVIETHNDCKDITAIDDIIKGVKSSNALYDIELMLVEVADNLENIKKDRKDNITSLKDQRRRIENEIAQTRIKINSHLDQIQEELMKKLNALEEKERKKIEVLVTSLEEKIKDINEYKTTLSNIKQHASELQTFLSIKQIENKVTAEGRSLETLASSDRIKQIVLLLKDEEAFQTISNLKYIGQIEVETRPSKVMMTRIKGKQAQLEVVHTSPRLTEDIEFNLKQTIETGLSLTTGCLILPDGGFALSCRKNNLVRFFNKDGDKDFEIILEPDHVIDITYIAEDNTVAATSGMEDIHNINVINIKDKKISKKIGVESFYYGVVYKDFTFITAVKDKGLHILKGGNGEVIDEFIITNMSSYSYVAAFNNKLYYTNRKEHTVTCCDFKGIEIWTFKDENVLMNPRGVTVDNDGNVYVVNDFNCTIIVISPDGKRFLEGLCKKNGLKNPRVLDFDRSTNQLLVANQQNNALLFQVSRKN</sequence>
<dbReference type="InterPro" id="IPR011042">
    <property type="entry name" value="6-blade_b-propeller_TolB-like"/>
</dbReference>
<reference evidence="6 7" key="1">
    <citation type="submission" date="2020-06" db="EMBL/GenBank/DDBJ databases">
        <authorList>
            <person name="Li R."/>
            <person name="Bekaert M."/>
        </authorList>
    </citation>
    <scope>NUCLEOTIDE SEQUENCE [LARGE SCALE GENOMIC DNA]</scope>
    <source>
        <strain evidence="7">wild</strain>
    </source>
</reference>
<keyword evidence="2" id="KW-0863">Zinc-finger</keyword>
<evidence type="ECO:0000256" key="3">
    <source>
        <dbReference type="PROSITE-ProRule" id="PRU00504"/>
    </source>
</evidence>
<keyword evidence="1" id="KW-0677">Repeat</keyword>
<evidence type="ECO:0000256" key="2">
    <source>
        <dbReference type="PROSITE-ProRule" id="PRU00024"/>
    </source>
</evidence>
<keyword evidence="2" id="KW-0479">Metal-binding</keyword>
<evidence type="ECO:0000256" key="1">
    <source>
        <dbReference type="ARBA" id="ARBA00022737"/>
    </source>
</evidence>
<accession>A0A6J8CHB0</accession>
<keyword evidence="7" id="KW-1185">Reference proteome</keyword>
<dbReference type="CDD" id="cd19776">
    <property type="entry name" value="Bbox2_TRIM25_C-IV"/>
    <property type="match status" value="1"/>
</dbReference>
<organism evidence="6 7">
    <name type="scientific">Mytilus coruscus</name>
    <name type="common">Sea mussel</name>
    <dbReference type="NCBI Taxonomy" id="42192"/>
    <lineage>
        <taxon>Eukaryota</taxon>
        <taxon>Metazoa</taxon>
        <taxon>Spiralia</taxon>
        <taxon>Lophotrochozoa</taxon>
        <taxon>Mollusca</taxon>
        <taxon>Bivalvia</taxon>
        <taxon>Autobranchia</taxon>
        <taxon>Pteriomorphia</taxon>
        <taxon>Mytilida</taxon>
        <taxon>Mytiloidea</taxon>
        <taxon>Mytilidae</taxon>
        <taxon>Mytilinae</taxon>
        <taxon>Mytilus</taxon>
    </lineage>
</organism>
<dbReference type="OrthoDB" id="10423652at2759"/>
<dbReference type="InterPro" id="IPR000315">
    <property type="entry name" value="Znf_B-box"/>
</dbReference>
<evidence type="ECO:0000313" key="6">
    <source>
        <dbReference type="EMBL" id="CAC5395475.1"/>
    </source>
</evidence>
<evidence type="ECO:0000313" key="7">
    <source>
        <dbReference type="Proteomes" id="UP000507470"/>
    </source>
</evidence>
<dbReference type="GO" id="GO:0045087">
    <property type="term" value="P:innate immune response"/>
    <property type="evidence" value="ECO:0007669"/>
    <property type="project" value="TreeGrafter"/>
</dbReference>
<keyword evidence="2" id="KW-0862">Zinc</keyword>
<name>A0A6J8CHB0_MYTCO</name>
<dbReference type="PROSITE" id="PS51125">
    <property type="entry name" value="NHL"/>
    <property type="match status" value="1"/>
</dbReference>
<dbReference type="InterPro" id="IPR001258">
    <property type="entry name" value="NHL_repeat"/>
</dbReference>
<feature type="domain" description="B box-type" evidence="5">
    <location>
        <begin position="10"/>
        <end position="53"/>
    </location>
</feature>
<dbReference type="GO" id="GO:0061630">
    <property type="term" value="F:ubiquitin protein ligase activity"/>
    <property type="evidence" value="ECO:0007669"/>
    <property type="project" value="TreeGrafter"/>
</dbReference>